<gene>
    <name evidence="1" type="ORF">A606_00610</name>
</gene>
<sequence length="439" mass="46543">MTTDLATLDILQDLDGTLDKVQRKATDLGSAPTAAEIALLTTDLDLVYDGIDGLQSTGADLGTIRVLAQARALAAQTLGDATAQRQAAHLAATLSLATGDPESLAAARTTWEAAKAAEVAEAAALAQAAADADASVGAEVSASATTAGGTVTDDQLHAHPVESSWDNAWSATLDSLESTVSAPGSTELVERASGLMGAIGRGIERDAGPAVRPQVMQRLFRLHRLVQKGLLDQGMEQSAEQDRRDFTGLIDGMLVGELSATAPLDDRILLSSYHLELRQGSTPEQKLATARRLTSLFAEKGDKRNMAESLLRTGEQLEKLQRMAEMYDCYQRALNLAVDAGAVDTRIWATIRLAFAQYLAGDKMTATQMLLDQDTALPVETLTTTGQKSAMAEAKVALANLFSEAGDDNGKAYFRDQAVALFEEMGRADTAATYRVQLS</sequence>
<protein>
    <submittedName>
        <fullName evidence="1">Uncharacterized protein</fullName>
    </submittedName>
</protein>
<dbReference type="KEGG" id="cter:A606_00610"/>
<dbReference type="HOGENOM" id="CLU_623637_0_0_11"/>
<evidence type="ECO:0000313" key="2">
    <source>
        <dbReference type="Proteomes" id="UP000014809"/>
    </source>
</evidence>
<dbReference type="InterPro" id="IPR011990">
    <property type="entry name" value="TPR-like_helical_dom_sf"/>
</dbReference>
<proteinExistence type="predicted"/>
<dbReference type="AlphaFoldDB" id="S4X9J1"/>
<dbReference type="Proteomes" id="UP000014809">
    <property type="component" value="Chromosome"/>
</dbReference>
<accession>S4X9J1</accession>
<dbReference type="STRING" id="1200352.A606_00610"/>
<dbReference type="PATRIC" id="fig|1200352.3.peg.117"/>
<organism evidence="1 2">
    <name type="scientific">Corynebacterium terpenotabidum Y-11</name>
    <dbReference type="NCBI Taxonomy" id="1200352"/>
    <lineage>
        <taxon>Bacteria</taxon>
        <taxon>Bacillati</taxon>
        <taxon>Actinomycetota</taxon>
        <taxon>Actinomycetes</taxon>
        <taxon>Mycobacteriales</taxon>
        <taxon>Corynebacteriaceae</taxon>
        <taxon>Corynebacterium</taxon>
    </lineage>
</organism>
<name>S4X9J1_9CORY</name>
<evidence type="ECO:0000313" key="1">
    <source>
        <dbReference type="EMBL" id="AGP29777.1"/>
    </source>
</evidence>
<reference evidence="1 2" key="1">
    <citation type="submission" date="2012-06" db="EMBL/GenBank/DDBJ databases">
        <title>Complete genome sequence of Corynebacterium terpenotabidum Y-11 (=DSM 44721).</title>
        <authorList>
            <person name="Ruckert C."/>
            <person name="Albersmeier A."/>
            <person name="Al-Dilaimi A."/>
            <person name="Szczepanowski R."/>
            <person name="Kalinowski J."/>
        </authorList>
    </citation>
    <scope>NUCLEOTIDE SEQUENCE [LARGE SCALE GENOMIC DNA]</scope>
    <source>
        <strain evidence="1 2">Y-11</strain>
    </source>
</reference>
<dbReference type="EMBL" id="CP003696">
    <property type="protein sequence ID" value="AGP29777.1"/>
    <property type="molecule type" value="Genomic_DNA"/>
</dbReference>
<keyword evidence="2" id="KW-1185">Reference proteome</keyword>
<dbReference type="eggNOG" id="ENOG5031E1Q">
    <property type="taxonomic scope" value="Bacteria"/>
</dbReference>
<dbReference type="Gene3D" id="1.25.40.10">
    <property type="entry name" value="Tetratricopeptide repeat domain"/>
    <property type="match status" value="1"/>
</dbReference>
<dbReference type="OrthoDB" id="9793178at2"/>
<dbReference type="RefSeq" id="WP_020440142.1">
    <property type="nucleotide sequence ID" value="NC_021663.1"/>
</dbReference>